<evidence type="ECO:0008006" key="5">
    <source>
        <dbReference type="Google" id="ProtNLM"/>
    </source>
</evidence>
<keyword evidence="4" id="KW-1185">Reference proteome</keyword>
<protein>
    <recommendedName>
        <fullName evidence="5">Cell surface protein</fullName>
    </recommendedName>
</protein>
<dbReference type="Gene3D" id="2.40.100.10">
    <property type="entry name" value="Cyclophilin-like"/>
    <property type="match status" value="1"/>
</dbReference>
<dbReference type="Pfam" id="PF05913">
    <property type="entry name" value="MupG_C"/>
    <property type="match status" value="1"/>
</dbReference>
<accession>A0A0U1QNE3</accession>
<dbReference type="InterPro" id="IPR029000">
    <property type="entry name" value="Cyclophilin-like_dom_sf"/>
</dbReference>
<dbReference type="SUPFAM" id="SSF50891">
    <property type="entry name" value="Cyclophilin-like"/>
    <property type="match status" value="1"/>
</dbReference>
<evidence type="ECO:0000259" key="1">
    <source>
        <dbReference type="Pfam" id="PF05913"/>
    </source>
</evidence>
<proteinExistence type="predicted"/>
<dbReference type="Gene3D" id="3.20.20.70">
    <property type="entry name" value="Aldolase class I"/>
    <property type="match status" value="1"/>
</dbReference>
<evidence type="ECO:0000259" key="2">
    <source>
        <dbReference type="Pfam" id="PF19200"/>
    </source>
</evidence>
<dbReference type="STRING" id="1069536.SINU_08795"/>
<dbReference type="Pfam" id="PF19200">
    <property type="entry name" value="MupG_N"/>
    <property type="match status" value="1"/>
</dbReference>
<evidence type="ECO:0000313" key="4">
    <source>
        <dbReference type="Proteomes" id="UP000035553"/>
    </source>
</evidence>
<dbReference type="EMBL" id="AFVQ02000110">
    <property type="protein sequence ID" value="KLI02292.1"/>
    <property type="molecule type" value="Genomic_DNA"/>
</dbReference>
<name>A0A0U1QNE3_9BACL</name>
<dbReference type="PANTHER" id="PTHR38435">
    <property type="match status" value="1"/>
</dbReference>
<dbReference type="RefSeq" id="WP_010026032.1">
    <property type="nucleotide sequence ID" value="NZ_AFVQ02000110.1"/>
</dbReference>
<reference evidence="3 4" key="1">
    <citation type="journal article" date="2011" name="J. Bacteriol.">
        <title>Draft genome sequence of Sporolactobacillus inulinus strain CASD, an efficient D-lactic acid-producing bacterium with high-concentration lactate tolerance capability.</title>
        <authorList>
            <person name="Yu B."/>
            <person name="Su F."/>
            <person name="Wang L."/>
            <person name="Xu K."/>
            <person name="Zhao B."/>
            <person name="Xu P."/>
        </authorList>
    </citation>
    <scope>NUCLEOTIDE SEQUENCE [LARGE SCALE GENOMIC DNA]</scope>
    <source>
        <strain evidence="3 4">CASD</strain>
    </source>
</reference>
<evidence type="ECO:0000313" key="3">
    <source>
        <dbReference type="EMBL" id="KLI02292.1"/>
    </source>
</evidence>
<gene>
    <name evidence="3" type="ORF">SINU_08795</name>
</gene>
<dbReference type="SUPFAM" id="SSF51445">
    <property type="entry name" value="(Trans)glycosidases"/>
    <property type="match status" value="1"/>
</dbReference>
<comment type="caution">
    <text evidence="3">The sequence shown here is derived from an EMBL/GenBank/DDBJ whole genome shotgun (WGS) entry which is preliminary data.</text>
</comment>
<feature type="domain" description="6-phospho-N-acetylmuramidase N-terminal" evidence="2">
    <location>
        <begin position="2"/>
        <end position="229"/>
    </location>
</feature>
<dbReference type="InterPro" id="IPR043894">
    <property type="entry name" value="MupG_C"/>
</dbReference>
<organism evidence="3 4">
    <name type="scientific">Sporolactobacillus inulinus CASD</name>
    <dbReference type="NCBI Taxonomy" id="1069536"/>
    <lineage>
        <taxon>Bacteria</taxon>
        <taxon>Bacillati</taxon>
        <taxon>Bacillota</taxon>
        <taxon>Bacilli</taxon>
        <taxon>Bacillales</taxon>
        <taxon>Sporolactobacillaceae</taxon>
        <taxon>Sporolactobacillus</taxon>
    </lineage>
</organism>
<dbReference type="PANTHER" id="PTHR38435:SF2">
    <property type="entry name" value="DUF871 DOMAIN-CONTAINING PROTEIN"/>
    <property type="match status" value="1"/>
</dbReference>
<dbReference type="InterPro" id="IPR008589">
    <property type="entry name" value="MupG"/>
</dbReference>
<dbReference type="InterPro" id="IPR013785">
    <property type="entry name" value="Aldolase_TIM"/>
</dbReference>
<feature type="domain" description="6-phospho-N-acetylmuramidase C-terminal" evidence="1">
    <location>
        <begin position="245"/>
        <end position="350"/>
    </location>
</feature>
<dbReference type="Proteomes" id="UP000035553">
    <property type="component" value="Unassembled WGS sequence"/>
</dbReference>
<dbReference type="AlphaFoldDB" id="A0A0U1QNE3"/>
<sequence length="359" mass="40742">MLGYSVYLNQPIDEQLERMNRYRDHGFRRIFTSLHIPEENSATYRERLNELGLWAKKNKMHVTADVAADSLDALCLSLNNVSQLKDMGINALRLDDGFDEKSAVALSNQIAIVLNASTLTPQSLAVMLREGMVASQVTACHNFYPRPETGLSRQAFRRANAWFKEAGLSVAAFFPGDQNCRGPLYKGLPTLEDHRHYSPFAAFVDLLHESVDDLILGDPDMSDQVLEQFIAWDKGVILLHAHPETQDKKLLKTLSTVQTNRPDEARDCVRSYESRMLHLVDTPILPDHHYRPRPTGSITIDNECYGRYQGEIQISKRDLAADEKVNRVGRITSKDLPLLQYISGSTKFQIVWESKRTNI</sequence>
<dbReference type="InterPro" id="IPR017853">
    <property type="entry name" value="GH"/>
</dbReference>
<dbReference type="InterPro" id="IPR043797">
    <property type="entry name" value="MupG_N"/>
</dbReference>